<dbReference type="SMART" id="SM00421">
    <property type="entry name" value="HTH_LUXR"/>
    <property type="match status" value="1"/>
</dbReference>
<dbReference type="InterPro" id="IPR011006">
    <property type="entry name" value="CheY-like_superfamily"/>
</dbReference>
<evidence type="ECO:0000313" key="4">
    <source>
        <dbReference type="Proteomes" id="UP000237682"/>
    </source>
</evidence>
<dbReference type="InterPro" id="IPR000792">
    <property type="entry name" value="Tscrpt_reg_LuxR_C"/>
</dbReference>
<dbReference type="InterPro" id="IPR016032">
    <property type="entry name" value="Sig_transdc_resp-reg_C-effctor"/>
</dbReference>
<dbReference type="OrthoDB" id="7272316at2"/>
<dbReference type="PROSITE" id="PS00622">
    <property type="entry name" value="HTH_LUXR_1"/>
    <property type="match status" value="1"/>
</dbReference>
<dbReference type="CDD" id="cd06170">
    <property type="entry name" value="LuxR_C_like"/>
    <property type="match status" value="1"/>
</dbReference>
<proteinExistence type="predicted"/>
<keyword evidence="4" id="KW-1185">Reference proteome</keyword>
<reference evidence="3 4" key="1">
    <citation type="submission" date="2018-02" db="EMBL/GenBank/DDBJ databases">
        <title>Whole genome sequencing of endophytic bacterium.</title>
        <authorList>
            <person name="Eedara R."/>
            <person name="Podile A.R."/>
        </authorList>
    </citation>
    <scope>NUCLEOTIDE SEQUENCE [LARGE SCALE GENOMIC DNA]</scope>
    <source>
        <strain evidence="3 4">RP1T</strain>
    </source>
</reference>
<evidence type="ECO:0000313" key="3">
    <source>
        <dbReference type="EMBL" id="PRH89439.1"/>
    </source>
</evidence>
<dbReference type="Pfam" id="PF00196">
    <property type="entry name" value="GerE"/>
    <property type="match status" value="1"/>
</dbReference>
<protein>
    <submittedName>
        <fullName evidence="3">Helix-turn-helix transcriptional regulator</fullName>
    </submittedName>
</protein>
<gene>
    <name evidence="3" type="ORF">C5L14_02350</name>
</gene>
<organism evidence="3 4">
    <name type="scientific">Labrys okinawensis</name>
    <dbReference type="NCBI Taxonomy" id="346911"/>
    <lineage>
        <taxon>Bacteria</taxon>
        <taxon>Pseudomonadati</taxon>
        <taxon>Pseudomonadota</taxon>
        <taxon>Alphaproteobacteria</taxon>
        <taxon>Hyphomicrobiales</taxon>
        <taxon>Xanthobacteraceae</taxon>
        <taxon>Labrys</taxon>
    </lineage>
</organism>
<name>A0A2S9QJA6_9HYPH</name>
<dbReference type="SUPFAM" id="SSF46894">
    <property type="entry name" value="C-terminal effector domain of the bipartite response regulators"/>
    <property type="match status" value="1"/>
</dbReference>
<evidence type="ECO:0000256" key="1">
    <source>
        <dbReference type="ARBA" id="ARBA00023125"/>
    </source>
</evidence>
<dbReference type="Proteomes" id="UP000237682">
    <property type="component" value="Unassembled WGS sequence"/>
</dbReference>
<dbReference type="SUPFAM" id="SSF52172">
    <property type="entry name" value="CheY-like"/>
    <property type="match status" value="1"/>
</dbReference>
<dbReference type="Gene3D" id="3.40.50.2300">
    <property type="match status" value="1"/>
</dbReference>
<dbReference type="GO" id="GO:0006355">
    <property type="term" value="P:regulation of DNA-templated transcription"/>
    <property type="evidence" value="ECO:0007669"/>
    <property type="project" value="InterPro"/>
</dbReference>
<comment type="caution">
    <text evidence="3">The sequence shown here is derived from an EMBL/GenBank/DDBJ whole genome shotgun (WGS) entry which is preliminary data.</text>
</comment>
<dbReference type="PRINTS" id="PR00038">
    <property type="entry name" value="HTHLUXR"/>
</dbReference>
<keyword evidence="1" id="KW-0238">DNA-binding</keyword>
<dbReference type="PANTHER" id="PTHR43214">
    <property type="entry name" value="TWO-COMPONENT RESPONSE REGULATOR"/>
    <property type="match status" value="1"/>
</dbReference>
<sequence length="252" mass="27434">MVMGAATLPHIYRSVDIDRFPKPPRNEAQRPEALAVTARVATIPVVLISAAALIRDCLARCLAAPDLNYTLHGYASVDEWHPADLAVPMTILLCATGDRATERAICDDIAKLKAKAPASRIIVLSDAEDAVLVRRAVEQGAQGFVGMTFNLDMAAAAIRLVQAGERFVPVTSLLAAQAAPMPASDKGALCQALTQRQIDVIDRLRRGESNKIIAYKLDMSESTVKIHIRNIMRKIKARNRTEVAILTKDLFD</sequence>
<dbReference type="GO" id="GO:0003677">
    <property type="term" value="F:DNA binding"/>
    <property type="evidence" value="ECO:0007669"/>
    <property type="project" value="UniProtKB-KW"/>
</dbReference>
<dbReference type="AlphaFoldDB" id="A0A2S9QJA6"/>
<evidence type="ECO:0000259" key="2">
    <source>
        <dbReference type="PROSITE" id="PS50043"/>
    </source>
</evidence>
<dbReference type="PANTHER" id="PTHR43214:SF42">
    <property type="entry name" value="TRANSCRIPTIONAL REGULATORY PROTEIN DESR"/>
    <property type="match status" value="1"/>
</dbReference>
<feature type="domain" description="HTH luxR-type" evidence="2">
    <location>
        <begin position="186"/>
        <end position="251"/>
    </location>
</feature>
<dbReference type="InterPro" id="IPR039420">
    <property type="entry name" value="WalR-like"/>
</dbReference>
<dbReference type="EMBL" id="PUEJ01000001">
    <property type="protein sequence ID" value="PRH89439.1"/>
    <property type="molecule type" value="Genomic_DNA"/>
</dbReference>
<dbReference type="PROSITE" id="PS50043">
    <property type="entry name" value="HTH_LUXR_2"/>
    <property type="match status" value="1"/>
</dbReference>
<accession>A0A2S9QJA6</accession>